<dbReference type="PANTHER" id="PTHR47186:SF3">
    <property type="entry name" value="OS09G0267800 PROTEIN"/>
    <property type="match status" value="1"/>
</dbReference>
<keyword evidence="1" id="KW-0611">Plant defense</keyword>
<dbReference type="SUPFAM" id="SSF52047">
    <property type="entry name" value="RNI-like"/>
    <property type="match status" value="1"/>
</dbReference>
<accession>A0A2Z6P2U4</accession>
<dbReference type="InterPro" id="IPR032675">
    <property type="entry name" value="LRR_dom_sf"/>
</dbReference>
<dbReference type="AlphaFoldDB" id="A0A2Z6P2U4"/>
<dbReference type="Proteomes" id="UP000242715">
    <property type="component" value="Unassembled WGS sequence"/>
</dbReference>
<evidence type="ECO:0000256" key="1">
    <source>
        <dbReference type="ARBA" id="ARBA00022821"/>
    </source>
</evidence>
<dbReference type="PANTHER" id="PTHR47186">
    <property type="entry name" value="LEUCINE-RICH REPEAT-CONTAINING PROTEIN 57"/>
    <property type="match status" value="1"/>
</dbReference>
<protein>
    <recommendedName>
        <fullName evidence="2">Disease resistance protein RPS4B/Roq1-like leucine-rich repeats domain-containing protein</fullName>
    </recommendedName>
</protein>
<evidence type="ECO:0000313" key="4">
    <source>
        <dbReference type="Proteomes" id="UP000242715"/>
    </source>
</evidence>
<dbReference type="Gene3D" id="3.80.10.10">
    <property type="entry name" value="Ribonuclease Inhibitor"/>
    <property type="match status" value="1"/>
</dbReference>
<organism evidence="3 4">
    <name type="scientific">Trifolium subterraneum</name>
    <name type="common">Subterranean clover</name>
    <dbReference type="NCBI Taxonomy" id="3900"/>
    <lineage>
        <taxon>Eukaryota</taxon>
        <taxon>Viridiplantae</taxon>
        <taxon>Streptophyta</taxon>
        <taxon>Embryophyta</taxon>
        <taxon>Tracheophyta</taxon>
        <taxon>Spermatophyta</taxon>
        <taxon>Magnoliopsida</taxon>
        <taxon>eudicotyledons</taxon>
        <taxon>Gunneridae</taxon>
        <taxon>Pentapetalae</taxon>
        <taxon>rosids</taxon>
        <taxon>fabids</taxon>
        <taxon>Fabales</taxon>
        <taxon>Fabaceae</taxon>
        <taxon>Papilionoideae</taxon>
        <taxon>50 kb inversion clade</taxon>
        <taxon>NPAAA clade</taxon>
        <taxon>Hologalegina</taxon>
        <taxon>IRL clade</taxon>
        <taxon>Trifolieae</taxon>
        <taxon>Trifolium</taxon>
    </lineage>
</organism>
<dbReference type="Pfam" id="PF23286">
    <property type="entry name" value="LRR_13"/>
    <property type="match status" value="1"/>
</dbReference>
<keyword evidence="4" id="KW-1185">Reference proteome</keyword>
<dbReference type="InterPro" id="IPR058546">
    <property type="entry name" value="RPS4B/Roq1-like_LRR"/>
</dbReference>
<evidence type="ECO:0000259" key="2">
    <source>
        <dbReference type="Pfam" id="PF23286"/>
    </source>
</evidence>
<dbReference type="OrthoDB" id="1435371at2759"/>
<feature type="domain" description="Disease resistance protein RPS4B/Roq1-like leucine-rich repeats" evidence="2">
    <location>
        <begin position="9"/>
        <end position="162"/>
    </location>
</feature>
<name>A0A2Z6P2U4_TRISU</name>
<proteinExistence type="predicted"/>
<dbReference type="EMBL" id="DF973924">
    <property type="protein sequence ID" value="GAU42555.1"/>
    <property type="molecule type" value="Genomic_DNA"/>
</dbReference>
<evidence type="ECO:0000313" key="3">
    <source>
        <dbReference type="EMBL" id="GAU42555.1"/>
    </source>
</evidence>
<sequence>MENITYLVLSDSGISELPFSIGRLVGLANLAIDRCSKLLELPSSIFMLPKLETLEAYSCKGLARIKKGKSQLQETTSSGVRSVVDFSFCHLSDEFLVGLLPCFHCVTNLSLDYSSITILPSCIKACHSLKELSLNNCTELQEIRDLPPNIKHLSAINCTSLTSQSKKMLLNKILHNSRAKYICFPGSTIPSWFHQNRQAPSMSFKFRNKLPAMALSVAVVAGGCYCSKCCLKCDFDLIINGSKRLTNFLHVSWSKTNAIDTNLNHIILLDLHLKASLDMIGKLHIKNGWNRVEISLVKNSGQDIKWMRLHVREQKTSMEDIQIINPKVAIEGKEKKNVTSGGKR</sequence>
<reference evidence="4" key="1">
    <citation type="journal article" date="2017" name="Front. Plant Sci.">
        <title>Climate Clever Clovers: New Paradigm to Reduce the Environmental Footprint of Ruminants by Breeding Low Methanogenic Forages Utilizing Haplotype Variation.</title>
        <authorList>
            <person name="Kaur P."/>
            <person name="Appels R."/>
            <person name="Bayer P.E."/>
            <person name="Keeble-Gagnere G."/>
            <person name="Wang J."/>
            <person name="Hirakawa H."/>
            <person name="Shirasawa K."/>
            <person name="Vercoe P."/>
            <person name="Stefanova K."/>
            <person name="Durmic Z."/>
            <person name="Nichols P."/>
            <person name="Revell C."/>
            <person name="Isobe S.N."/>
            <person name="Edwards D."/>
            <person name="Erskine W."/>
        </authorList>
    </citation>
    <scope>NUCLEOTIDE SEQUENCE [LARGE SCALE GENOMIC DNA]</scope>
    <source>
        <strain evidence="4">cv. Daliak</strain>
    </source>
</reference>
<gene>
    <name evidence="3" type="ORF">TSUD_240310</name>
</gene>